<dbReference type="EMBL" id="JAIWQS010000007">
    <property type="protein sequence ID" value="KAJ8760398.1"/>
    <property type="molecule type" value="Genomic_DNA"/>
</dbReference>
<accession>A0AAV8T2A6</accession>
<dbReference type="AlphaFoldDB" id="A0AAV8T2A6"/>
<dbReference type="Pfam" id="PF05922">
    <property type="entry name" value="Inhibitor_I9"/>
    <property type="match status" value="1"/>
</dbReference>
<protein>
    <recommendedName>
        <fullName evidence="3">Inhibitor I9 domain-containing protein</fullName>
    </recommendedName>
</protein>
<dbReference type="InterPro" id="IPR010259">
    <property type="entry name" value="S8pro/Inhibitor_I9"/>
</dbReference>
<dbReference type="PANTHER" id="PTHR48222">
    <property type="entry name" value="PROTEINASE INHIBITOR, PROPEPTIDE"/>
    <property type="match status" value="1"/>
</dbReference>
<keyword evidence="5" id="KW-1185">Reference proteome</keyword>
<dbReference type="InterPro" id="IPR037045">
    <property type="entry name" value="S8pro/Inhibitor_I9_sf"/>
</dbReference>
<keyword evidence="2" id="KW-0732">Signal</keyword>
<feature type="chain" id="PRO_5043429126" description="Inhibitor I9 domain-containing protein" evidence="2">
    <location>
        <begin position="26"/>
        <end position="151"/>
    </location>
</feature>
<evidence type="ECO:0000259" key="3">
    <source>
        <dbReference type="Pfam" id="PF05922"/>
    </source>
</evidence>
<feature type="transmembrane region" description="Helical" evidence="1">
    <location>
        <begin position="120"/>
        <end position="147"/>
    </location>
</feature>
<feature type="signal peptide" evidence="2">
    <location>
        <begin position="1"/>
        <end position="25"/>
    </location>
</feature>
<name>A0AAV8T2A6_9ROSI</name>
<reference evidence="4 5" key="1">
    <citation type="submission" date="2021-09" db="EMBL/GenBank/DDBJ databases">
        <title>Genomic insights and catalytic innovation underlie evolution of tropane alkaloids biosynthesis.</title>
        <authorList>
            <person name="Wang Y.-J."/>
            <person name="Tian T."/>
            <person name="Huang J.-P."/>
            <person name="Huang S.-X."/>
        </authorList>
    </citation>
    <scope>NUCLEOTIDE SEQUENCE [LARGE SCALE GENOMIC DNA]</scope>
    <source>
        <strain evidence="4">KIB-2018</strain>
        <tissue evidence="4">Leaf</tissue>
    </source>
</reference>
<comment type="caution">
    <text evidence="4">The sequence shown here is derived from an EMBL/GenBank/DDBJ whole genome shotgun (WGS) entry which is preliminary data.</text>
</comment>
<sequence length="151" mass="16805">MRIIKKSLHLLSLVIFLATIVLVDMADTTPTTATTADSAAVHIVYMERPEGEEEPEAYHIRTLTSVLGSEDAAKEALIYSYKNAASGFSAKLTAAQVEQMSSKFLYSFIPLFLSSRKSTLFYVVYVNTITFLGIRYLNLIHVLVICLGEKF</sequence>
<keyword evidence="1" id="KW-0472">Membrane</keyword>
<keyword evidence="1" id="KW-1133">Transmembrane helix</keyword>
<dbReference type="PANTHER" id="PTHR48222:SF4">
    <property type="entry name" value="PROTEINASE INHIBITOR, PROPEPTIDE"/>
    <property type="match status" value="1"/>
</dbReference>
<evidence type="ECO:0000313" key="5">
    <source>
        <dbReference type="Proteomes" id="UP001159364"/>
    </source>
</evidence>
<evidence type="ECO:0000256" key="2">
    <source>
        <dbReference type="SAM" id="SignalP"/>
    </source>
</evidence>
<keyword evidence="1" id="KW-0812">Transmembrane</keyword>
<proteinExistence type="predicted"/>
<feature type="domain" description="Inhibitor I9" evidence="3">
    <location>
        <begin position="41"/>
        <end position="102"/>
    </location>
</feature>
<dbReference type="Proteomes" id="UP001159364">
    <property type="component" value="Linkage Group LG07"/>
</dbReference>
<gene>
    <name evidence="4" type="ORF">K2173_015065</name>
</gene>
<evidence type="ECO:0000313" key="4">
    <source>
        <dbReference type="EMBL" id="KAJ8760398.1"/>
    </source>
</evidence>
<evidence type="ECO:0000256" key="1">
    <source>
        <dbReference type="SAM" id="Phobius"/>
    </source>
</evidence>
<organism evidence="4 5">
    <name type="scientific">Erythroxylum novogranatense</name>
    <dbReference type="NCBI Taxonomy" id="1862640"/>
    <lineage>
        <taxon>Eukaryota</taxon>
        <taxon>Viridiplantae</taxon>
        <taxon>Streptophyta</taxon>
        <taxon>Embryophyta</taxon>
        <taxon>Tracheophyta</taxon>
        <taxon>Spermatophyta</taxon>
        <taxon>Magnoliopsida</taxon>
        <taxon>eudicotyledons</taxon>
        <taxon>Gunneridae</taxon>
        <taxon>Pentapetalae</taxon>
        <taxon>rosids</taxon>
        <taxon>fabids</taxon>
        <taxon>Malpighiales</taxon>
        <taxon>Erythroxylaceae</taxon>
        <taxon>Erythroxylum</taxon>
    </lineage>
</organism>
<dbReference type="Gene3D" id="3.30.70.80">
    <property type="entry name" value="Peptidase S8 propeptide/proteinase inhibitor I9"/>
    <property type="match status" value="1"/>
</dbReference>